<organism evidence="2 3">
    <name type="scientific">Marivita lacus</name>
    <dbReference type="NCBI Taxonomy" id="1323742"/>
    <lineage>
        <taxon>Bacteria</taxon>
        <taxon>Pseudomonadati</taxon>
        <taxon>Pseudomonadota</taxon>
        <taxon>Alphaproteobacteria</taxon>
        <taxon>Rhodobacterales</taxon>
        <taxon>Roseobacteraceae</taxon>
        <taxon>Marivita</taxon>
    </lineage>
</organism>
<feature type="region of interest" description="Disordered" evidence="1">
    <location>
        <begin position="1"/>
        <end position="21"/>
    </location>
</feature>
<dbReference type="InterPro" id="IPR045510">
    <property type="entry name" value="DUF6481"/>
</dbReference>
<evidence type="ECO:0000313" key="3">
    <source>
        <dbReference type="Proteomes" id="UP000645462"/>
    </source>
</evidence>
<dbReference type="EMBL" id="BMFC01000012">
    <property type="protein sequence ID" value="GGC16313.1"/>
    <property type="molecule type" value="Genomic_DNA"/>
</dbReference>
<evidence type="ECO:0000256" key="1">
    <source>
        <dbReference type="SAM" id="MobiDB-lite"/>
    </source>
</evidence>
<protein>
    <submittedName>
        <fullName evidence="2">Uncharacterized protein</fullName>
    </submittedName>
</protein>
<accession>A0ABQ1L2W8</accession>
<dbReference type="Proteomes" id="UP000645462">
    <property type="component" value="Unassembled WGS sequence"/>
</dbReference>
<dbReference type="Pfam" id="PF20089">
    <property type="entry name" value="DUF6481"/>
    <property type="match status" value="1"/>
</dbReference>
<gene>
    <name evidence="2" type="ORF">GCM10011363_35900</name>
</gene>
<proteinExistence type="predicted"/>
<feature type="compositionally biased region" description="Basic and acidic residues" evidence="1">
    <location>
        <begin position="1"/>
        <end position="13"/>
    </location>
</feature>
<name>A0ABQ1L2W8_9RHOB</name>
<evidence type="ECO:0000313" key="2">
    <source>
        <dbReference type="EMBL" id="GGC16313.1"/>
    </source>
</evidence>
<feature type="region of interest" description="Disordered" evidence="1">
    <location>
        <begin position="87"/>
        <end position="124"/>
    </location>
</feature>
<comment type="caution">
    <text evidence="2">The sequence shown here is derived from an EMBL/GenBank/DDBJ whole genome shotgun (WGS) entry which is preliminary data.</text>
</comment>
<sequence length="124" mass="13998">MNMRNPKENDFQGRRSAAADAKAALLQSHRAAKEAAEPTRIARDEERLATAAAREARQTERARIKLEEQERVQSDALAAEVAAKAEAEARETIKKDRSSRVANDEAAQKAERDRRYANRKAKRR</sequence>
<keyword evidence="3" id="KW-1185">Reference proteome</keyword>
<feature type="compositionally biased region" description="Basic and acidic residues" evidence="1">
    <location>
        <begin position="87"/>
        <end position="116"/>
    </location>
</feature>
<reference evidence="3" key="1">
    <citation type="journal article" date="2019" name="Int. J. Syst. Evol. Microbiol.">
        <title>The Global Catalogue of Microorganisms (GCM) 10K type strain sequencing project: providing services to taxonomists for standard genome sequencing and annotation.</title>
        <authorList>
            <consortium name="The Broad Institute Genomics Platform"/>
            <consortium name="The Broad Institute Genome Sequencing Center for Infectious Disease"/>
            <person name="Wu L."/>
            <person name="Ma J."/>
        </authorList>
    </citation>
    <scope>NUCLEOTIDE SEQUENCE [LARGE SCALE GENOMIC DNA]</scope>
    <source>
        <strain evidence="3">CGMCC 1.12478</strain>
    </source>
</reference>